<accession>A0ACB9RI54</accession>
<sequence length="91" mass="9328">MKNFTRAHEVNGEGGAREPGGGGVGLSNPRENDLAAVANVDGRGEPTREVRRGEVGGIKGGGAEWVGVEEEGEVRVVGEGGEDGEEERGEG</sequence>
<comment type="caution">
    <text evidence="1">The sequence shown here is derived from an EMBL/GenBank/DDBJ whole genome shotgun (WGS) entry which is preliminary data.</text>
</comment>
<organism evidence="1 2">
    <name type="scientific">Melastoma candidum</name>
    <dbReference type="NCBI Taxonomy" id="119954"/>
    <lineage>
        <taxon>Eukaryota</taxon>
        <taxon>Viridiplantae</taxon>
        <taxon>Streptophyta</taxon>
        <taxon>Embryophyta</taxon>
        <taxon>Tracheophyta</taxon>
        <taxon>Spermatophyta</taxon>
        <taxon>Magnoliopsida</taxon>
        <taxon>eudicotyledons</taxon>
        <taxon>Gunneridae</taxon>
        <taxon>Pentapetalae</taxon>
        <taxon>rosids</taxon>
        <taxon>malvids</taxon>
        <taxon>Myrtales</taxon>
        <taxon>Melastomataceae</taxon>
        <taxon>Melastomatoideae</taxon>
        <taxon>Melastomateae</taxon>
        <taxon>Melastoma</taxon>
    </lineage>
</organism>
<evidence type="ECO:0000313" key="2">
    <source>
        <dbReference type="Proteomes" id="UP001057402"/>
    </source>
</evidence>
<reference evidence="2" key="1">
    <citation type="journal article" date="2023" name="Front. Plant Sci.">
        <title>Chromosomal-level genome assembly of Melastoma candidum provides insights into trichome evolution.</title>
        <authorList>
            <person name="Zhong Y."/>
            <person name="Wu W."/>
            <person name="Sun C."/>
            <person name="Zou P."/>
            <person name="Liu Y."/>
            <person name="Dai S."/>
            <person name="Zhou R."/>
        </authorList>
    </citation>
    <scope>NUCLEOTIDE SEQUENCE [LARGE SCALE GENOMIC DNA]</scope>
</reference>
<evidence type="ECO:0000313" key="1">
    <source>
        <dbReference type="EMBL" id="KAI4378534.1"/>
    </source>
</evidence>
<protein>
    <submittedName>
        <fullName evidence="1">Uncharacterized protein</fullName>
    </submittedName>
</protein>
<dbReference type="Proteomes" id="UP001057402">
    <property type="component" value="Chromosome 4"/>
</dbReference>
<name>A0ACB9RI54_9MYRT</name>
<keyword evidence="2" id="KW-1185">Reference proteome</keyword>
<gene>
    <name evidence="1" type="ORF">MLD38_016001</name>
</gene>
<dbReference type="EMBL" id="CM042883">
    <property type="protein sequence ID" value="KAI4378534.1"/>
    <property type="molecule type" value="Genomic_DNA"/>
</dbReference>
<proteinExistence type="predicted"/>